<evidence type="ECO:0000313" key="2">
    <source>
        <dbReference type="Proteomes" id="UP000003327"/>
    </source>
</evidence>
<dbReference type="EMBL" id="ACVA01000073">
    <property type="protein sequence ID" value="EEX17200.1"/>
    <property type="molecule type" value="Genomic_DNA"/>
</dbReference>
<evidence type="ECO:0000313" key="1">
    <source>
        <dbReference type="EMBL" id="EEX17200.1"/>
    </source>
</evidence>
<protein>
    <submittedName>
        <fullName evidence="1">Uncharacterized protein</fullName>
    </submittedName>
</protein>
<sequence>MENNNCLSVKKVLFALHCLPFRLSLHHRIKLNSWTYRRFIRFI</sequence>
<dbReference type="HOGENOM" id="CLU_3237932_0_0_10"/>
<reference evidence="1 2" key="1">
    <citation type="submission" date="2009-09" db="EMBL/GenBank/DDBJ databases">
        <authorList>
            <person name="Weinstock G."/>
            <person name="Sodergren E."/>
            <person name="Clifton S."/>
            <person name="Fulton L."/>
            <person name="Fulton B."/>
            <person name="Courtney L."/>
            <person name="Fronick C."/>
            <person name="Harrison M."/>
            <person name="Strong C."/>
            <person name="Farmer C."/>
            <person name="Delahaunty K."/>
            <person name="Markovic C."/>
            <person name="Hall O."/>
            <person name="Minx P."/>
            <person name="Tomlinson C."/>
            <person name="Mitreva M."/>
            <person name="Nelson J."/>
            <person name="Hou S."/>
            <person name="Wollam A."/>
            <person name="Pepin K.H."/>
            <person name="Johnson M."/>
            <person name="Bhonagiri V."/>
            <person name="Nash W.E."/>
            <person name="Warren W."/>
            <person name="Chinwalla A."/>
            <person name="Mardis E.R."/>
            <person name="Wilson R.K."/>
        </authorList>
    </citation>
    <scope>NUCLEOTIDE SEQUENCE [LARGE SCALE GENOMIC DNA]</scope>
    <source>
        <strain evidence="1 2">F0319</strain>
    </source>
</reference>
<accession>C9MTG5</accession>
<dbReference type="AlphaFoldDB" id="C9MTG5"/>
<dbReference type="STRING" id="649761.HMPREF0973_02941"/>
<proteinExistence type="predicted"/>
<name>C9MTG5_9BACT</name>
<comment type="caution">
    <text evidence="1">The sequence shown here is derived from an EMBL/GenBank/DDBJ whole genome shotgun (WGS) entry which is preliminary data.</text>
</comment>
<dbReference type="Proteomes" id="UP000003327">
    <property type="component" value="Unassembled WGS sequence"/>
</dbReference>
<organism evidence="1 2">
    <name type="scientific">Prevotella veroralis F0319</name>
    <dbReference type="NCBI Taxonomy" id="649761"/>
    <lineage>
        <taxon>Bacteria</taxon>
        <taxon>Pseudomonadati</taxon>
        <taxon>Bacteroidota</taxon>
        <taxon>Bacteroidia</taxon>
        <taxon>Bacteroidales</taxon>
        <taxon>Prevotellaceae</taxon>
        <taxon>Prevotella</taxon>
    </lineage>
</organism>
<gene>
    <name evidence="1" type="ORF">HMPREF0973_02941</name>
</gene>
<keyword evidence="2" id="KW-1185">Reference proteome</keyword>